<dbReference type="Gene3D" id="2.170.130.30">
    <property type="match status" value="1"/>
</dbReference>
<dbReference type="AlphaFoldDB" id="A0A4Y2NFK5"/>
<organism evidence="1 2">
    <name type="scientific">Araneus ventricosus</name>
    <name type="common">Orbweaver spider</name>
    <name type="synonym">Epeira ventricosa</name>
    <dbReference type="NCBI Taxonomy" id="182803"/>
    <lineage>
        <taxon>Eukaryota</taxon>
        <taxon>Metazoa</taxon>
        <taxon>Ecdysozoa</taxon>
        <taxon>Arthropoda</taxon>
        <taxon>Chelicerata</taxon>
        <taxon>Arachnida</taxon>
        <taxon>Araneae</taxon>
        <taxon>Araneomorphae</taxon>
        <taxon>Entelegynae</taxon>
        <taxon>Araneoidea</taxon>
        <taxon>Araneidae</taxon>
        <taxon>Araneus</taxon>
    </lineage>
</organism>
<keyword evidence="2" id="KW-1185">Reference proteome</keyword>
<evidence type="ECO:0008006" key="3">
    <source>
        <dbReference type="Google" id="ProtNLM"/>
    </source>
</evidence>
<dbReference type="OrthoDB" id="6481347at2759"/>
<comment type="caution">
    <text evidence="1">The sequence shown here is derived from an EMBL/GenBank/DDBJ whole genome shotgun (WGS) entry which is preliminary data.</text>
</comment>
<evidence type="ECO:0000313" key="1">
    <source>
        <dbReference type="EMBL" id="GBN38121.1"/>
    </source>
</evidence>
<proteinExistence type="predicted"/>
<name>A0A4Y2NFK5_ARAVE</name>
<evidence type="ECO:0000313" key="2">
    <source>
        <dbReference type="Proteomes" id="UP000499080"/>
    </source>
</evidence>
<dbReference type="Proteomes" id="UP000499080">
    <property type="component" value="Unassembled WGS sequence"/>
</dbReference>
<protein>
    <recommendedName>
        <fullName evidence="3">DUF4430 domain-containing protein</fullName>
    </recommendedName>
</protein>
<gene>
    <name evidence="1" type="ORF">AVEN_224029_1</name>
</gene>
<dbReference type="EMBL" id="BGPR01009124">
    <property type="protein sequence ID" value="GBN38121.1"/>
    <property type="molecule type" value="Genomic_DNA"/>
</dbReference>
<accession>A0A4Y2NFK5</accession>
<sequence>MRVQYSLNIGDEKDIVHTIFLRVPGNITVFEVMQLAQDADAKYKFQGKKMREQLLIYDIAGITNDFEDGKFWLLYVGKDAESMRYTNESPDKIALQDGTHIVMWYKKAHI</sequence>
<reference evidence="1 2" key="1">
    <citation type="journal article" date="2019" name="Sci. Rep.">
        <title>Orb-weaving spider Araneus ventricosus genome elucidates the spidroin gene catalogue.</title>
        <authorList>
            <person name="Kono N."/>
            <person name="Nakamura H."/>
            <person name="Ohtoshi R."/>
            <person name="Moran D.A.P."/>
            <person name="Shinohara A."/>
            <person name="Yoshida Y."/>
            <person name="Fujiwara M."/>
            <person name="Mori M."/>
            <person name="Tomita M."/>
            <person name="Arakawa K."/>
        </authorList>
    </citation>
    <scope>NUCLEOTIDE SEQUENCE [LARGE SCALE GENOMIC DNA]</scope>
</reference>